<dbReference type="AlphaFoldDB" id="A0A8D0GUS7"/>
<dbReference type="Proteomes" id="UP000694392">
    <property type="component" value="Unplaced"/>
</dbReference>
<dbReference type="GO" id="GO:0033627">
    <property type="term" value="P:cell adhesion mediated by integrin"/>
    <property type="evidence" value="ECO:0007669"/>
    <property type="project" value="TreeGrafter"/>
</dbReference>
<evidence type="ECO:0000256" key="5">
    <source>
        <dbReference type="SAM" id="Phobius"/>
    </source>
</evidence>
<evidence type="ECO:0000313" key="7">
    <source>
        <dbReference type="Ensembl" id="ENSSPUP00000014197.1"/>
    </source>
</evidence>
<comment type="similarity">
    <text evidence="1">Belongs to the integrin alpha chain family.</text>
</comment>
<keyword evidence="8" id="KW-1185">Reference proteome</keyword>
<evidence type="ECO:0000256" key="2">
    <source>
        <dbReference type="ARBA" id="ARBA00022889"/>
    </source>
</evidence>
<evidence type="ECO:0000256" key="1">
    <source>
        <dbReference type="ARBA" id="ARBA00008054"/>
    </source>
</evidence>
<dbReference type="InterPro" id="IPR048633">
    <property type="entry name" value="ITGAX-like_Ig_3"/>
</dbReference>
<dbReference type="GO" id="GO:0007229">
    <property type="term" value="P:integrin-mediated signaling pathway"/>
    <property type="evidence" value="ECO:0007669"/>
    <property type="project" value="TreeGrafter"/>
</dbReference>
<dbReference type="GO" id="GO:0098609">
    <property type="term" value="P:cell-cell adhesion"/>
    <property type="evidence" value="ECO:0007669"/>
    <property type="project" value="TreeGrafter"/>
</dbReference>
<dbReference type="GO" id="GO:0005178">
    <property type="term" value="F:integrin binding"/>
    <property type="evidence" value="ECO:0007669"/>
    <property type="project" value="TreeGrafter"/>
</dbReference>
<accession>A0A8D0GUS7</accession>
<dbReference type="GO" id="GO:0009897">
    <property type="term" value="C:external side of plasma membrane"/>
    <property type="evidence" value="ECO:0007669"/>
    <property type="project" value="TreeGrafter"/>
</dbReference>
<organism evidence="7 8">
    <name type="scientific">Sphenodon punctatus</name>
    <name type="common">Tuatara</name>
    <name type="synonym">Hatteria punctata</name>
    <dbReference type="NCBI Taxonomy" id="8508"/>
    <lineage>
        <taxon>Eukaryota</taxon>
        <taxon>Metazoa</taxon>
        <taxon>Chordata</taxon>
        <taxon>Craniata</taxon>
        <taxon>Vertebrata</taxon>
        <taxon>Euteleostomi</taxon>
        <taxon>Lepidosauria</taxon>
        <taxon>Sphenodontia</taxon>
        <taxon>Sphenodontidae</taxon>
        <taxon>Sphenodon</taxon>
    </lineage>
</organism>
<evidence type="ECO:0000313" key="8">
    <source>
        <dbReference type="Proteomes" id="UP000694392"/>
    </source>
</evidence>
<dbReference type="PROSITE" id="PS00242">
    <property type="entry name" value="INTEGRIN_ALPHA"/>
    <property type="match status" value="1"/>
</dbReference>
<dbReference type="Ensembl" id="ENSSPUT00000015129.1">
    <property type="protein sequence ID" value="ENSSPUP00000014185.1"/>
    <property type="gene ID" value="ENSSPUG00000010937.1"/>
</dbReference>
<feature type="region of interest" description="Disordered" evidence="4">
    <location>
        <begin position="325"/>
        <end position="352"/>
    </location>
</feature>
<dbReference type="Ensembl" id="ENSSPUT00000015123.1">
    <property type="protein sequence ID" value="ENSSPUP00000014181.1"/>
    <property type="gene ID" value="ENSSPUG00000010937.1"/>
</dbReference>
<dbReference type="Pfam" id="PF21520">
    <property type="entry name" value="ITGAX-like_Ig_3"/>
    <property type="match status" value="1"/>
</dbReference>
<reference evidence="7" key="1">
    <citation type="submission" date="2025-05" db="UniProtKB">
        <authorList>
            <consortium name="Ensembl"/>
        </authorList>
    </citation>
    <scope>IDENTIFICATION</scope>
</reference>
<dbReference type="Ensembl" id="ENSSPUT00000015142.1">
    <property type="protein sequence ID" value="ENSSPUP00000014197.1"/>
    <property type="gene ID" value="ENSSPUG00000010937.1"/>
</dbReference>
<keyword evidence="2" id="KW-0130">Cell adhesion</keyword>
<evidence type="ECO:0000259" key="6">
    <source>
        <dbReference type="Pfam" id="PF21520"/>
    </source>
</evidence>
<dbReference type="GeneTree" id="ENSGT00940000154838"/>
<dbReference type="GO" id="GO:0008305">
    <property type="term" value="C:integrin complex"/>
    <property type="evidence" value="ECO:0007669"/>
    <property type="project" value="TreeGrafter"/>
</dbReference>
<feature type="domain" description="Integrin alpha-X-like third Ig-like" evidence="6">
    <location>
        <begin position="119"/>
        <end position="285"/>
    </location>
</feature>
<evidence type="ECO:0000256" key="3">
    <source>
        <dbReference type="ARBA" id="ARBA00023170"/>
    </source>
</evidence>
<keyword evidence="5" id="KW-0812">Transmembrane</keyword>
<name>A0A8D0GUS7_SPHPU</name>
<dbReference type="Gene3D" id="1.20.5.930">
    <property type="entry name" value="Bicelle-embedded integrin alpha(iib) transmembrane segment"/>
    <property type="match status" value="1"/>
</dbReference>
<dbReference type="PANTHER" id="PTHR23220:SF118">
    <property type="entry name" value="INTEGRIN ALPHA-X"/>
    <property type="match status" value="1"/>
</dbReference>
<protein>
    <recommendedName>
        <fullName evidence="6">Integrin alpha-X-like third Ig-like domain-containing protein</fullName>
    </recommendedName>
</protein>
<keyword evidence="5" id="KW-1133">Transmembrane helix</keyword>
<dbReference type="Gene3D" id="2.60.40.1530">
    <property type="entry name" value="ntegrin, alpha v. Chain A, domain 4"/>
    <property type="match status" value="1"/>
</dbReference>
<dbReference type="GO" id="GO:0007160">
    <property type="term" value="P:cell-matrix adhesion"/>
    <property type="evidence" value="ECO:0007669"/>
    <property type="project" value="TreeGrafter"/>
</dbReference>
<dbReference type="PANTHER" id="PTHR23220">
    <property type="entry name" value="INTEGRIN ALPHA"/>
    <property type="match status" value="1"/>
</dbReference>
<feature type="transmembrane region" description="Helical" evidence="5">
    <location>
        <begin position="292"/>
        <end position="314"/>
    </location>
</feature>
<feature type="compositionally biased region" description="Pro residues" evidence="4">
    <location>
        <begin position="343"/>
        <end position="352"/>
    </location>
</feature>
<proteinExistence type="inferred from homology"/>
<dbReference type="InterPro" id="IPR018184">
    <property type="entry name" value="Integrin_alpha_C_CS"/>
</dbReference>
<evidence type="ECO:0000256" key="4">
    <source>
        <dbReference type="SAM" id="MobiDB-lite"/>
    </source>
</evidence>
<sequence>MAIRPILSFSYPHGLSFQEAAVLQSNWRLSVPCDINAGSGNLSVSNSSCTLGPAVLREGTQAFLRLSFRVVGKEPQSRDPVSFTVRAESQNEEATTLGNNEATGSLPVLLPVEITVMGPKSTSYLSLSTEMPGNRELTNSYKIKNLGSRATLVHATFELPIQTVLGFVWNVSLNLDGEIKPFSCFPPRTLRMGVQTKKLKEPITRGCLGASVCTKIQCSTARLSAGESVTFNFSGDFHRSKNVTKLGAQQLYLCSEASVVVDETQFFQNQPEEFQYSQICTEVELISPFNPIPVVIGSTVGGILLLAVLIAILYKFGFFKRKRVPKTDDAPAGQTTSGEQTDAPPPAHADTS</sequence>
<dbReference type="Gene3D" id="2.60.40.1510">
    <property type="entry name" value="ntegrin, alpha v. Chain A, domain 3"/>
    <property type="match status" value="1"/>
</dbReference>
<keyword evidence="3" id="KW-0675">Receptor</keyword>
<keyword evidence="5" id="KW-0472">Membrane</keyword>